<accession>A0ABD2WBE9</accession>
<dbReference type="InterPro" id="IPR002347">
    <property type="entry name" value="SDR_fam"/>
</dbReference>
<keyword evidence="6" id="KW-1185">Reference proteome</keyword>
<dbReference type="InterPro" id="IPR051721">
    <property type="entry name" value="Biopterin_syn/organic_redct"/>
</dbReference>
<dbReference type="Proteomes" id="UP001627154">
    <property type="component" value="Unassembled WGS sequence"/>
</dbReference>
<comment type="subcellular location">
    <subcellularLocation>
        <location evidence="1">Cytoplasm</location>
    </subcellularLocation>
</comment>
<dbReference type="GO" id="GO:0016491">
    <property type="term" value="F:oxidoreductase activity"/>
    <property type="evidence" value="ECO:0007669"/>
    <property type="project" value="UniProtKB-KW"/>
</dbReference>
<dbReference type="SUPFAM" id="SSF51735">
    <property type="entry name" value="NAD(P)-binding Rossmann-fold domains"/>
    <property type="match status" value="1"/>
</dbReference>
<proteinExistence type="predicted"/>
<dbReference type="InterPro" id="IPR036291">
    <property type="entry name" value="NAD(P)-bd_dom_sf"/>
</dbReference>
<evidence type="ECO:0000313" key="5">
    <source>
        <dbReference type="EMBL" id="KAL3390228.1"/>
    </source>
</evidence>
<name>A0ABD2WBE9_9HYME</name>
<dbReference type="PANTHER" id="PTHR44085">
    <property type="entry name" value="SEPIAPTERIN REDUCTASE"/>
    <property type="match status" value="1"/>
</dbReference>
<gene>
    <name evidence="5" type="ORF">TKK_015025</name>
</gene>
<dbReference type="AlphaFoldDB" id="A0ABD2WBE9"/>
<evidence type="ECO:0000313" key="6">
    <source>
        <dbReference type="Proteomes" id="UP001627154"/>
    </source>
</evidence>
<evidence type="ECO:0000256" key="1">
    <source>
        <dbReference type="ARBA" id="ARBA00004496"/>
    </source>
</evidence>
<sequence>MALAKEQKIAEVLSSNLDNGSQVLLLARSSEKLKETSNKLPKNLSVKYESVDLSVAKTDQLKDIVLKSLGAKKPEEFDQLVVIHNAGSVGDVSQPTTQMIDFDIWRKYYDLNVFSPAVLNGVLMNIFNNKKITKNFINITSLCCITPFKSIGCYCTGKAAREMFFKVSAEENPDINVLNCSPGPVETDMLATISNNVVLLAKKYKSGDHVDYYDKL</sequence>
<protein>
    <recommendedName>
        <fullName evidence="7">Sepiapterin reductase</fullName>
    </recommendedName>
</protein>
<dbReference type="Pfam" id="PF00106">
    <property type="entry name" value="adh_short"/>
    <property type="match status" value="1"/>
</dbReference>
<reference evidence="5 6" key="1">
    <citation type="journal article" date="2024" name="bioRxiv">
        <title>A reference genome for Trichogramma kaykai: A tiny desert-dwelling parasitoid wasp with competing sex-ratio distorters.</title>
        <authorList>
            <person name="Culotta J."/>
            <person name="Lindsey A.R."/>
        </authorList>
    </citation>
    <scope>NUCLEOTIDE SEQUENCE [LARGE SCALE GENOMIC DNA]</scope>
    <source>
        <strain evidence="5 6">KSX58</strain>
    </source>
</reference>
<evidence type="ECO:0000256" key="3">
    <source>
        <dbReference type="ARBA" id="ARBA00022857"/>
    </source>
</evidence>
<evidence type="ECO:0000256" key="2">
    <source>
        <dbReference type="ARBA" id="ARBA00022490"/>
    </source>
</evidence>
<keyword evidence="3" id="KW-0521">NADP</keyword>
<dbReference type="PANTHER" id="PTHR44085:SF2">
    <property type="entry name" value="SEPIAPTERIN REDUCTASE"/>
    <property type="match status" value="1"/>
</dbReference>
<keyword evidence="4" id="KW-0560">Oxidoreductase</keyword>
<keyword evidence="2" id="KW-0963">Cytoplasm</keyword>
<dbReference type="EMBL" id="JBJJXI010000121">
    <property type="protein sequence ID" value="KAL3390228.1"/>
    <property type="molecule type" value="Genomic_DNA"/>
</dbReference>
<dbReference type="GO" id="GO:0005737">
    <property type="term" value="C:cytoplasm"/>
    <property type="evidence" value="ECO:0007669"/>
    <property type="project" value="UniProtKB-SubCell"/>
</dbReference>
<comment type="caution">
    <text evidence="5">The sequence shown here is derived from an EMBL/GenBank/DDBJ whole genome shotgun (WGS) entry which is preliminary data.</text>
</comment>
<dbReference type="Gene3D" id="3.40.50.720">
    <property type="entry name" value="NAD(P)-binding Rossmann-like Domain"/>
    <property type="match status" value="1"/>
</dbReference>
<organism evidence="5 6">
    <name type="scientific">Trichogramma kaykai</name>
    <dbReference type="NCBI Taxonomy" id="54128"/>
    <lineage>
        <taxon>Eukaryota</taxon>
        <taxon>Metazoa</taxon>
        <taxon>Ecdysozoa</taxon>
        <taxon>Arthropoda</taxon>
        <taxon>Hexapoda</taxon>
        <taxon>Insecta</taxon>
        <taxon>Pterygota</taxon>
        <taxon>Neoptera</taxon>
        <taxon>Endopterygota</taxon>
        <taxon>Hymenoptera</taxon>
        <taxon>Apocrita</taxon>
        <taxon>Proctotrupomorpha</taxon>
        <taxon>Chalcidoidea</taxon>
        <taxon>Trichogrammatidae</taxon>
        <taxon>Trichogramma</taxon>
    </lineage>
</organism>
<evidence type="ECO:0008006" key="7">
    <source>
        <dbReference type="Google" id="ProtNLM"/>
    </source>
</evidence>
<evidence type="ECO:0000256" key="4">
    <source>
        <dbReference type="ARBA" id="ARBA00023002"/>
    </source>
</evidence>